<evidence type="ECO:0000313" key="2">
    <source>
        <dbReference type="Proteomes" id="UP001500457"/>
    </source>
</evidence>
<evidence type="ECO:0000313" key="1">
    <source>
        <dbReference type="EMBL" id="GAA4882209.1"/>
    </source>
</evidence>
<proteinExistence type="predicted"/>
<reference evidence="2" key="1">
    <citation type="journal article" date="2019" name="Int. J. Syst. Evol. Microbiol.">
        <title>The Global Catalogue of Microorganisms (GCM) 10K type strain sequencing project: providing services to taxonomists for standard genome sequencing and annotation.</title>
        <authorList>
            <consortium name="The Broad Institute Genomics Platform"/>
            <consortium name="The Broad Institute Genome Sequencing Center for Infectious Disease"/>
            <person name="Wu L."/>
            <person name="Ma J."/>
        </authorList>
    </citation>
    <scope>NUCLEOTIDE SEQUENCE [LARGE SCALE GENOMIC DNA]</scope>
    <source>
        <strain evidence="2">JCM 17983</strain>
    </source>
</reference>
<comment type="caution">
    <text evidence="1">The sequence shown here is derived from an EMBL/GenBank/DDBJ whole genome shotgun (WGS) entry which is preliminary data.</text>
</comment>
<dbReference type="InterPro" id="IPR019639">
    <property type="entry name" value="DUF2505"/>
</dbReference>
<protein>
    <recommendedName>
        <fullName evidence="3">DUF2505 domain-containing protein</fullName>
    </recommendedName>
</protein>
<dbReference type="Pfam" id="PF10698">
    <property type="entry name" value="DUF2505"/>
    <property type="match status" value="1"/>
</dbReference>
<dbReference type="Proteomes" id="UP001500457">
    <property type="component" value="Unassembled WGS sequence"/>
</dbReference>
<gene>
    <name evidence="1" type="ORF">GCM10023203_37330</name>
</gene>
<keyword evidence="2" id="KW-1185">Reference proteome</keyword>
<evidence type="ECO:0008006" key="3">
    <source>
        <dbReference type="Google" id="ProtNLM"/>
    </source>
</evidence>
<dbReference type="RefSeq" id="WP_274233559.1">
    <property type="nucleotide sequence ID" value="NZ_BAABHQ010000010.1"/>
</dbReference>
<name>A0ABP9ELV2_9PSEU</name>
<organism evidence="1 2">
    <name type="scientific">Actinomycetospora straminea</name>
    <dbReference type="NCBI Taxonomy" id="663607"/>
    <lineage>
        <taxon>Bacteria</taxon>
        <taxon>Bacillati</taxon>
        <taxon>Actinomycetota</taxon>
        <taxon>Actinomycetes</taxon>
        <taxon>Pseudonocardiales</taxon>
        <taxon>Pseudonocardiaceae</taxon>
        <taxon>Actinomycetospora</taxon>
    </lineage>
</organism>
<sequence length="180" mass="18935">MSTRLALSRAYPYGVPVFAAALADPEFHRVKLDVDGSGRIDVVAFDRASPADGAQRVRVVLRQPVPPGQVPAVVERLLSGVLVIERTEEWRLTPERCQGRAYVAVPGTPISAEGTMSVVGEGTGDGAGEGSRLSVDLDVTAAIPLLGGGIERAVVTGIRGLTGTEHERISDWLDRAGRAG</sequence>
<dbReference type="EMBL" id="BAABHQ010000010">
    <property type="protein sequence ID" value="GAA4882209.1"/>
    <property type="molecule type" value="Genomic_DNA"/>
</dbReference>
<accession>A0ABP9ELV2</accession>